<evidence type="ECO:0000259" key="8">
    <source>
        <dbReference type="PROSITE" id="PS50240"/>
    </source>
</evidence>
<evidence type="ECO:0000256" key="5">
    <source>
        <dbReference type="ARBA" id="ARBA00023026"/>
    </source>
</evidence>
<evidence type="ECO:0000256" key="7">
    <source>
        <dbReference type="RuleBase" id="RU363034"/>
    </source>
</evidence>
<dbReference type="AlphaFoldDB" id="A0AAD3CFX9"/>
<dbReference type="Gene3D" id="2.40.10.10">
    <property type="entry name" value="Trypsin-like serine proteases"/>
    <property type="match status" value="1"/>
</dbReference>
<dbReference type="PANTHER" id="PTHR24276:SF91">
    <property type="entry name" value="AT26814P-RELATED"/>
    <property type="match status" value="1"/>
</dbReference>
<evidence type="ECO:0000256" key="3">
    <source>
        <dbReference type="ARBA" id="ARBA00022801"/>
    </source>
</evidence>
<organism evidence="9 10">
    <name type="scientific">Chaetoceros tenuissimus</name>
    <dbReference type="NCBI Taxonomy" id="426638"/>
    <lineage>
        <taxon>Eukaryota</taxon>
        <taxon>Sar</taxon>
        <taxon>Stramenopiles</taxon>
        <taxon>Ochrophyta</taxon>
        <taxon>Bacillariophyta</taxon>
        <taxon>Coscinodiscophyceae</taxon>
        <taxon>Chaetocerotophycidae</taxon>
        <taxon>Chaetocerotales</taxon>
        <taxon>Chaetocerotaceae</taxon>
        <taxon>Chaetoceros</taxon>
    </lineage>
</organism>
<dbReference type="SUPFAM" id="SSF50494">
    <property type="entry name" value="Trypsin-like serine proteases"/>
    <property type="match status" value="1"/>
</dbReference>
<dbReference type="PRINTS" id="PR00722">
    <property type="entry name" value="CHYMOTRYPSIN"/>
</dbReference>
<dbReference type="InterPro" id="IPR050430">
    <property type="entry name" value="Peptidase_S1"/>
</dbReference>
<keyword evidence="6" id="KW-1015">Disulfide bond</keyword>
<keyword evidence="10" id="KW-1185">Reference proteome</keyword>
<accession>A0AAD3CFX9</accession>
<dbReference type="PROSITE" id="PS00134">
    <property type="entry name" value="TRYPSIN_HIS"/>
    <property type="match status" value="1"/>
</dbReference>
<dbReference type="InterPro" id="IPR001254">
    <property type="entry name" value="Trypsin_dom"/>
</dbReference>
<dbReference type="EMBL" id="BLLK01000020">
    <property type="protein sequence ID" value="GFH45101.1"/>
    <property type="molecule type" value="Genomic_DNA"/>
</dbReference>
<evidence type="ECO:0000256" key="6">
    <source>
        <dbReference type="ARBA" id="ARBA00023157"/>
    </source>
</evidence>
<evidence type="ECO:0000313" key="9">
    <source>
        <dbReference type="EMBL" id="GFH45101.1"/>
    </source>
</evidence>
<protein>
    <recommendedName>
        <fullName evidence="8">Peptidase S1 domain-containing protein</fullName>
    </recommendedName>
</protein>
<evidence type="ECO:0000313" key="10">
    <source>
        <dbReference type="Proteomes" id="UP001054902"/>
    </source>
</evidence>
<evidence type="ECO:0000256" key="4">
    <source>
        <dbReference type="ARBA" id="ARBA00022825"/>
    </source>
</evidence>
<evidence type="ECO:0000256" key="2">
    <source>
        <dbReference type="ARBA" id="ARBA00022670"/>
    </source>
</evidence>
<feature type="domain" description="Peptidase S1" evidence="8">
    <location>
        <begin position="96"/>
        <end position="330"/>
    </location>
</feature>
<dbReference type="GO" id="GO:0004252">
    <property type="term" value="F:serine-type endopeptidase activity"/>
    <property type="evidence" value="ECO:0007669"/>
    <property type="project" value="InterPro"/>
</dbReference>
<evidence type="ECO:0000256" key="1">
    <source>
        <dbReference type="ARBA" id="ARBA00007664"/>
    </source>
</evidence>
<keyword evidence="4 7" id="KW-0720">Serine protease</keyword>
<dbReference type="GO" id="GO:0006508">
    <property type="term" value="P:proteolysis"/>
    <property type="evidence" value="ECO:0007669"/>
    <property type="project" value="UniProtKB-KW"/>
</dbReference>
<dbReference type="InterPro" id="IPR001314">
    <property type="entry name" value="Peptidase_S1A"/>
</dbReference>
<reference evidence="9 10" key="1">
    <citation type="journal article" date="2021" name="Sci. Rep.">
        <title>The genome of the diatom Chaetoceros tenuissimus carries an ancient integrated fragment of an extant virus.</title>
        <authorList>
            <person name="Hongo Y."/>
            <person name="Kimura K."/>
            <person name="Takaki Y."/>
            <person name="Yoshida Y."/>
            <person name="Baba S."/>
            <person name="Kobayashi G."/>
            <person name="Nagasaki K."/>
            <person name="Hano T."/>
            <person name="Tomaru Y."/>
        </authorList>
    </citation>
    <scope>NUCLEOTIDE SEQUENCE [LARGE SCALE GENOMIC DNA]</scope>
    <source>
        <strain evidence="9 10">NIES-3715</strain>
    </source>
</reference>
<dbReference type="Pfam" id="PF00089">
    <property type="entry name" value="Trypsin"/>
    <property type="match status" value="1"/>
</dbReference>
<keyword evidence="2 7" id="KW-0645">Protease</keyword>
<dbReference type="InterPro" id="IPR033116">
    <property type="entry name" value="TRYPSIN_SER"/>
</dbReference>
<comment type="caution">
    <text evidence="9">The sequence shown here is derived from an EMBL/GenBank/DDBJ whole genome shotgun (WGS) entry which is preliminary data.</text>
</comment>
<dbReference type="InterPro" id="IPR018114">
    <property type="entry name" value="TRYPSIN_HIS"/>
</dbReference>
<gene>
    <name evidence="9" type="ORF">CTEN210_01575</name>
</gene>
<dbReference type="PROSITE" id="PS00135">
    <property type="entry name" value="TRYPSIN_SER"/>
    <property type="match status" value="1"/>
</dbReference>
<dbReference type="FunFam" id="2.40.10.10:FF:000036">
    <property type="entry name" value="Trypsin beta"/>
    <property type="match status" value="1"/>
</dbReference>
<dbReference type="CDD" id="cd00190">
    <property type="entry name" value="Tryp_SPc"/>
    <property type="match status" value="1"/>
</dbReference>
<proteinExistence type="inferred from homology"/>
<dbReference type="InterPro" id="IPR043504">
    <property type="entry name" value="Peptidase_S1_PA_chymotrypsin"/>
</dbReference>
<keyword evidence="3 7" id="KW-0378">Hydrolase</keyword>
<name>A0AAD3CFX9_9STRA</name>
<comment type="similarity">
    <text evidence="1">Belongs to the peptidase S1 family.</text>
</comment>
<keyword evidence="5" id="KW-0843">Virulence</keyword>
<sequence>MQWKNVAVVAAICLAQQNIAEVISQDDGYTELNVSDFDGDDVNRSLLITPVDCSDGNNKDHHQCVCRKPDNKNFPICKAWYEKIKDEREPDLEQRIINGVDVARGKYPWFAKMVYTSGWGWAGCGGSLVAPEWVLTAAHCVDDGFAGQGWEIGALCQRRGSVDDNCGQSRERVGYTRVVIDPKYDKDSSAYDFALVKLNRRVSTTPVTLDDSNSLQYANGRPNMFPIGFGNLLTDDREYPTRLQEVDTKYVTNARCNSNYGGSITGTEMMCTADPGQDSCQGDSGGPLYDQSDARLVGVVSWGIGCADSRYPGVYARVAARYGWIINVICSDHSTPKPSYCLVNPPQPPDDQCVDTPVGWYDEDGPDYDCAWYAEDTNCQDYGDKFPGTDGLTANQACCKCGGGSFSQCTDSPIGWYDSDGPQYNCAWYASDNRCIEHGDDFANDIFGGKTANEACCVCGGGTSADNDPIPACQDSDKRFSVDGIDRQCKWVSFDTDGRCTSAVTALCPVTCGTVCAPYDTVGGYQLPNGNLKSCNWASKRPKKRCRNFVTRANCPVTCGIGLNL</sequence>
<dbReference type="PROSITE" id="PS50240">
    <property type="entry name" value="TRYPSIN_DOM"/>
    <property type="match status" value="1"/>
</dbReference>
<dbReference type="SMART" id="SM00020">
    <property type="entry name" value="Tryp_SPc"/>
    <property type="match status" value="1"/>
</dbReference>
<dbReference type="InterPro" id="IPR009003">
    <property type="entry name" value="Peptidase_S1_PA"/>
</dbReference>
<dbReference type="PANTHER" id="PTHR24276">
    <property type="entry name" value="POLYSERASE-RELATED"/>
    <property type="match status" value="1"/>
</dbReference>
<dbReference type="Proteomes" id="UP001054902">
    <property type="component" value="Unassembled WGS sequence"/>
</dbReference>